<evidence type="ECO:0000313" key="3">
    <source>
        <dbReference type="Proteomes" id="UP001300012"/>
    </source>
</evidence>
<protein>
    <submittedName>
        <fullName evidence="2">Uncharacterized protein</fullName>
    </submittedName>
</protein>
<keyword evidence="3" id="KW-1185">Reference proteome</keyword>
<proteinExistence type="predicted"/>
<feature type="transmembrane region" description="Helical" evidence="1">
    <location>
        <begin position="6"/>
        <end position="23"/>
    </location>
</feature>
<gene>
    <name evidence="2" type="ORF">NV381_02745</name>
</gene>
<dbReference type="RefSeq" id="WP_258211736.1">
    <property type="nucleotide sequence ID" value="NZ_JANQBD010000002.1"/>
</dbReference>
<comment type="caution">
    <text evidence="2">The sequence shown here is derived from an EMBL/GenBank/DDBJ whole genome shotgun (WGS) entry which is preliminary data.</text>
</comment>
<sequence length="145" mass="16160">MPNKKNVGSIIVFLIVVVGALWLQNHKWSPDIQHKGVVISSWNSAMGAVDENTTNLYKQKLSFTATIWNDSTEKNYVNDVKMKLPDSLHSHVISGNSVFPVNLLLSPAAYYEVKGELILDTKGMTKQEIVNLGNIQGFTVETEKK</sequence>
<keyword evidence="1" id="KW-1133">Transmembrane helix</keyword>
<organism evidence="2 3">
    <name type="scientific">Paenibacillus radicis</name>
    <name type="common">ex Xue et al. 2023</name>
    <dbReference type="NCBI Taxonomy" id="2972489"/>
    <lineage>
        <taxon>Bacteria</taxon>
        <taxon>Bacillati</taxon>
        <taxon>Bacillota</taxon>
        <taxon>Bacilli</taxon>
        <taxon>Bacillales</taxon>
        <taxon>Paenibacillaceae</taxon>
        <taxon>Paenibacillus</taxon>
    </lineage>
</organism>
<accession>A0ABT1YA89</accession>
<keyword evidence="1" id="KW-0812">Transmembrane</keyword>
<dbReference type="Proteomes" id="UP001300012">
    <property type="component" value="Unassembled WGS sequence"/>
</dbReference>
<evidence type="ECO:0000256" key="1">
    <source>
        <dbReference type="SAM" id="Phobius"/>
    </source>
</evidence>
<keyword evidence="1" id="KW-0472">Membrane</keyword>
<evidence type="ECO:0000313" key="2">
    <source>
        <dbReference type="EMBL" id="MCR8630113.1"/>
    </source>
</evidence>
<name>A0ABT1YA89_9BACL</name>
<reference evidence="2 3" key="1">
    <citation type="submission" date="2022-08" db="EMBL/GenBank/DDBJ databases">
        <title>Paenibacillus endoradicis sp. nov., Paenibacillus radicibacter sp. nov and Paenibacillus pararadicis sp. nov., three cold-adapted plant growth-promoting bacteria isolated from root of Larix gmelinii in Great Khingan.</title>
        <authorList>
            <person name="Xue H."/>
        </authorList>
    </citation>
    <scope>NUCLEOTIDE SEQUENCE [LARGE SCALE GENOMIC DNA]</scope>
    <source>
        <strain evidence="2 3">N5-1-1-5</strain>
    </source>
</reference>
<dbReference type="EMBL" id="JANQBD010000002">
    <property type="protein sequence ID" value="MCR8630113.1"/>
    <property type="molecule type" value="Genomic_DNA"/>
</dbReference>